<reference evidence="6" key="1">
    <citation type="journal article" date="2023" name="Commun. Biol.">
        <title>Genome analysis of Parmales, the sister group of diatoms, reveals the evolutionary specialization of diatoms from phago-mixotrophs to photoautotrophs.</title>
        <authorList>
            <person name="Ban H."/>
            <person name="Sato S."/>
            <person name="Yoshikawa S."/>
            <person name="Yamada K."/>
            <person name="Nakamura Y."/>
            <person name="Ichinomiya M."/>
            <person name="Sato N."/>
            <person name="Blanc-Mathieu R."/>
            <person name="Endo H."/>
            <person name="Kuwata A."/>
            <person name="Ogata H."/>
        </authorList>
    </citation>
    <scope>NUCLEOTIDE SEQUENCE [LARGE SCALE GENOMIC DNA]</scope>
    <source>
        <strain evidence="6">NIES 3699</strain>
    </source>
</reference>
<evidence type="ECO:0000313" key="6">
    <source>
        <dbReference type="Proteomes" id="UP001165160"/>
    </source>
</evidence>
<accession>A0A9W7DMP7</accession>
<evidence type="ECO:0000259" key="4">
    <source>
        <dbReference type="Pfam" id="PF04755"/>
    </source>
</evidence>
<keyword evidence="2" id="KW-0934">Plastid</keyword>
<gene>
    <name evidence="5" type="ORF">TrVE_jg14513</name>
</gene>
<comment type="subcellular location">
    <subcellularLocation>
        <location evidence="1">Plastid</location>
    </subcellularLocation>
</comment>
<dbReference type="Pfam" id="PF04755">
    <property type="entry name" value="PAP_fibrillin"/>
    <property type="match status" value="1"/>
</dbReference>
<name>A0A9W7DMP7_9STRA</name>
<evidence type="ECO:0000256" key="2">
    <source>
        <dbReference type="ARBA" id="ARBA00022640"/>
    </source>
</evidence>
<dbReference type="GO" id="GO:0009536">
    <property type="term" value="C:plastid"/>
    <property type="evidence" value="ECO:0007669"/>
    <property type="project" value="UniProtKB-SubCell"/>
</dbReference>
<feature type="chain" id="PRO_5040995021" description="Plastid lipid-associated protein/fibrillin conserved domain-containing protein" evidence="3">
    <location>
        <begin position="17"/>
        <end position="199"/>
    </location>
</feature>
<dbReference type="InterPro" id="IPR006843">
    <property type="entry name" value="PAP/fibrillin_dom"/>
</dbReference>
<feature type="signal peptide" evidence="3">
    <location>
        <begin position="1"/>
        <end position="16"/>
    </location>
</feature>
<feature type="domain" description="Plastid lipid-associated protein/fibrillin conserved" evidence="4">
    <location>
        <begin position="48"/>
        <end position="170"/>
    </location>
</feature>
<evidence type="ECO:0000313" key="5">
    <source>
        <dbReference type="EMBL" id="GMH48723.1"/>
    </source>
</evidence>
<evidence type="ECO:0000256" key="3">
    <source>
        <dbReference type="SAM" id="SignalP"/>
    </source>
</evidence>
<organism evidence="5 6">
    <name type="scientific">Triparma verrucosa</name>
    <dbReference type="NCBI Taxonomy" id="1606542"/>
    <lineage>
        <taxon>Eukaryota</taxon>
        <taxon>Sar</taxon>
        <taxon>Stramenopiles</taxon>
        <taxon>Ochrophyta</taxon>
        <taxon>Bolidophyceae</taxon>
        <taxon>Parmales</taxon>
        <taxon>Triparmaceae</taxon>
        <taxon>Triparma</taxon>
    </lineage>
</organism>
<dbReference type="AlphaFoldDB" id="A0A9W7DMP7"/>
<keyword evidence="6" id="KW-1185">Reference proteome</keyword>
<comment type="caution">
    <text evidence="5">The sequence shown here is derived from an EMBL/GenBank/DDBJ whole genome shotgun (WGS) entry which is preliminary data.</text>
</comment>
<protein>
    <recommendedName>
        <fullName evidence="4">Plastid lipid-associated protein/fibrillin conserved domain-containing protein</fullName>
    </recommendedName>
</protein>
<dbReference type="Proteomes" id="UP001165160">
    <property type="component" value="Unassembled WGS sequence"/>
</dbReference>
<proteinExistence type="predicted"/>
<evidence type="ECO:0000256" key="1">
    <source>
        <dbReference type="ARBA" id="ARBA00004474"/>
    </source>
</evidence>
<sequence length="199" mass="22051">MRSIALLLVCVVLGVAFQPQFPNRISRRISRRSYTTALKFSELNELRSLIDEAGGQVGISAEPAVVTKIERVVDALPQTKNPTAIPLTGTHELLFSMAKGGSNGKVGPFVGKVNQIFVDDTNFINQVTLGPLKVELLATREILDDKRVRVTFKKTRFNLFGNTLKETETKGSGVWTIKFFEDGLRIMDTPSLFIIKAIK</sequence>
<dbReference type="EMBL" id="BRXX01000585">
    <property type="protein sequence ID" value="GMH48723.1"/>
    <property type="molecule type" value="Genomic_DNA"/>
</dbReference>
<keyword evidence="3" id="KW-0732">Signal</keyword>